<dbReference type="GO" id="GO:0008270">
    <property type="term" value="F:zinc ion binding"/>
    <property type="evidence" value="ECO:0007669"/>
    <property type="project" value="InterPro"/>
</dbReference>
<keyword evidence="2" id="KW-0479">Metal-binding</keyword>
<dbReference type="GO" id="GO:0006281">
    <property type="term" value="P:DNA repair"/>
    <property type="evidence" value="ECO:0007669"/>
    <property type="project" value="TreeGrafter"/>
</dbReference>
<protein>
    <recommendedName>
        <fullName evidence="8">HIRAN domain-containing protein</fullName>
    </recommendedName>
</protein>
<accession>A0A835LHM5</accession>
<dbReference type="GO" id="GO:0004386">
    <property type="term" value="F:helicase activity"/>
    <property type="evidence" value="ECO:0007669"/>
    <property type="project" value="UniProtKB-KW"/>
</dbReference>
<dbReference type="PANTHER" id="PTHR45626:SF17">
    <property type="entry name" value="HELICASE-LIKE TRANSCRIPTION FACTOR"/>
    <property type="match status" value="1"/>
</dbReference>
<dbReference type="GO" id="GO:0005524">
    <property type="term" value="F:ATP binding"/>
    <property type="evidence" value="ECO:0007669"/>
    <property type="project" value="UniProtKB-KW"/>
</dbReference>
<reference evidence="9 10" key="1">
    <citation type="submission" date="2020-10" db="EMBL/GenBank/DDBJ databases">
        <title>The Coptis chinensis genome and diversification of protoberbering-type alkaloids.</title>
        <authorList>
            <person name="Wang B."/>
            <person name="Shu S."/>
            <person name="Song C."/>
            <person name="Liu Y."/>
        </authorList>
    </citation>
    <scope>NUCLEOTIDE SEQUENCE [LARGE SCALE GENOMIC DNA]</scope>
    <source>
        <strain evidence="9">HL-2020</strain>
        <tissue evidence="9">Leaf</tissue>
    </source>
</reference>
<dbReference type="InterPro" id="IPR014905">
    <property type="entry name" value="HIRAN"/>
</dbReference>
<dbReference type="AlphaFoldDB" id="A0A835LHM5"/>
<dbReference type="Gene3D" id="3.30.70.2330">
    <property type="match status" value="1"/>
</dbReference>
<evidence type="ECO:0000256" key="2">
    <source>
        <dbReference type="ARBA" id="ARBA00022723"/>
    </source>
</evidence>
<keyword evidence="3" id="KW-0547">Nucleotide-binding</keyword>
<evidence type="ECO:0000259" key="8">
    <source>
        <dbReference type="Pfam" id="PF08797"/>
    </source>
</evidence>
<keyword evidence="4" id="KW-0378">Hydrolase</keyword>
<evidence type="ECO:0000256" key="4">
    <source>
        <dbReference type="ARBA" id="ARBA00022801"/>
    </source>
</evidence>
<evidence type="ECO:0000256" key="7">
    <source>
        <dbReference type="ARBA" id="ARBA00023242"/>
    </source>
</evidence>
<dbReference type="OrthoDB" id="448448at2759"/>
<comment type="caution">
    <text evidence="9">The sequence shown here is derived from an EMBL/GenBank/DDBJ whole genome shotgun (WGS) entry which is preliminary data.</text>
</comment>
<gene>
    <name evidence="9" type="ORF">IFM89_011824</name>
</gene>
<sequence>MIGLVRETLNPYDSNAIKVLNMRSAQVGYVERDCAAVFAPLMDAGLITTLKEKKKAKDFKSIDDIFTLVSANEDKEEEGVRTKGTLVVCPPSVMSTWITQLTEHTRRGSFKLYLYYGGERTQIVRELQKMRGRYKVKLLLVSKLREEGLYDMGLEIGGVVGLMIKGGVVKLVAVDLFVGDIGFMERFVGDGEID</sequence>
<comment type="subcellular location">
    <subcellularLocation>
        <location evidence="1">Nucleus</location>
    </subcellularLocation>
</comment>
<keyword evidence="7" id="KW-0539">Nucleus</keyword>
<dbReference type="GO" id="GO:0008094">
    <property type="term" value="F:ATP-dependent activity, acting on DNA"/>
    <property type="evidence" value="ECO:0007669"/>
    <property type="project" value="TreeGrafter"/>
</dbReference>
<evidence type="ECO:0000313" key="10">
    <source>
        <dbReference type="Proteomes" id="UP000631114"/>
    </source>
</evidence>
<evidence type="ECO:0000256" key="3">
    <source>
        <dbReference type="ARBA" id="ARBA00022741"/>
    </source>
</evidence>
<organism evidence="9 10">
    <name type="scientific">Coptis chinensis</name>
    <dbReference type="NCBI Taxonomy" id="261450"/>
    <lineage>
        <taxon>Eukaryota</taxon>
        <taxon>Viridiplantae</taxon>
        <taxon>Streptophyta</taxon>
        <taxon>Embryophyta</taxon>
        <taxon>Tracheophyta</taxon>
        <taxon>Spermatophyta</taxon>
        <taxon>Magnoliopsida</taxon>
        <taxon>Ranunculales</taxon>
        <taxon>Ranunculaceae</taxon>
        <taxon>Coptidoideae</taxon>
        <taxon>Coptis</taxon>
    </lineage>
</organism>
<evidence type="ECO:0000256" key="1">
    <source>
        <dbReference type="ARBA" id="ARBA00004123"/>
    </source>
</evidence>
<dbReference type="EMBL" id="JADFTS010000008">
    <property type="protein sequence ID" value="KAF9592074.1"/>
    <property type="molecule type" value="Genomic_DNA"/>
</dbReference>
<feature type="domain" description="HIRAN" evidence="8">
    <location>
        <begin position="2"/>
        <end position="48"/>
    </location>
</feature>
<evidence type="ECO:0000313" key="9">
    <source>
        <dbReference type="EMBL" id="KAF9592074.1"/>
    </source>
</evidence>
<name>A0A835LHM5_9MAGN</name>
<proteinExistence type="predicted"/>
<dbReference type="Pfam" id="PF08797">
    <property type="entry name" value="HIRAN"/>
    <property type="match status" value="1"/>
</dbReference>
<keyword evidence="5" id="KW-0347">Helicase</keyword>
<dbReference type="Proteomes" id="UP000631114">
    <property type="component" value="Unassembled WGS sequence"/>
</dbReference>
<dbReference type="GO" id="GO:0003676">
    <property type="term" value="F:nucleic acid binding"/>
    <property type="evidence" value="ECO:0007669"/>
    <property type="project" value="InterPro"/>
</dbReference>
<evidence type="ECO:0000256" key="5">
    <source>
        <dbReference type="ARBA" id="ARBA00022806"/>
    </source>
</evidence>
<keyword evidence="10" id="KW-1185">Reference proteome</keyword>
<dbReference type="GO" id="GO:0005634">
    <property type="term" value="C:nucleus"/>
    <property type="evidence" value="ECO:0007669"/>
    <property type="project" value="UniProtKB-SubCell"/>
</dbReference>
<dbReference type="InterPro" id="IPR050628">
    <property type="entry name" value="SNF2_RAD54_helicase_TF"/>
</dbReference>
<keyword evidence="6" id="KW-0067">ATP-binding</keyword>
<evidence type="ECO:0000256" key="6">
    <source>
        <dbReference type="ARBA" id="ARBA00022840"/>
    </source>
</evidence>
<dbReference type="PANTHER" id="PTHR45626">
    <property type="entry name" value="TRANSCRIPTION TERMINATION FACTOR 2-RELATED"/>
    <property type="match status" value="1"/>
</dbReference>
<dbReference type="GO" id="GO:0016818">
    <property type="term" value="F:hydrolase activity, acting on acid anhydrides, in phosphorus-containing anhydrides"/>
    <property type="evidence" value="ECO:0007669"/>
    <property type="project" value="InterPro"/>
</dbReference>